<organism evidence="1 2">
    <name type="scientific">Cichorium intybus</name>
    <name type="common">Chicory</name>
    <dbReference type="NCBI Taxonomy" id="13427"/>
    <lineage>
        <taxon>Eukaryota</taxon>
        <taxon>Viridiplantae</taxon>
        <taxon>Streptophyta</taxon>
        <taxon>Embryophyta</taxon>
        <taxon>Tracheophyta</taxon>
        <taxon>Spermatophyta</taxon>
        <taxon>Magnoliopsida</taxon>
        <taxon>eudicotyledons</taxon>
        <taxon>Gunneridae</taxon>
        <taxon>Pentapetalae</taxon>
        <taxon>asterids</taxon>
        <taxon>campanulids</taxon>
        <taxon>Asterales</taxon>
        <taxon>Asteraceae</taxon>
        <taxon>Cichorioideae</taxon>
        <taxon>Cichorieae</taxon>
        <taxon>Cichoriinae</taxon>
        <taxon>Cichorium</taxon>
    </lineage>
</organism>
<gene>
    <name evidence="1" type="ORF">L2E82_43946</name>
</gene>
<evidence type="ECO:0000313" key="2">
    <source>
        <dbReference type="Proteomes" id="UP001055811"/>
    </source>
</evidence>
<reference evidence="1 2" key="2">
    <citation type="journal article" date="2022" name="Mol. Ecol. Resour.">
        <title>The genomes of chicory, endive, great burdock and yacon provide insights into Asteraceae paleo-polyploidization history and plant inulin production.</title>
        <authorList>
            <person name="Fan W."/>
            <person name="Wang S."/>
            <person name="Wang H."/>
            <person name="Wang A."/>
            <person name="Jiang F."/>
            <person name="Liu H."/>
            <person name="Zhao H."/>
            <person name="Xu D."/>
            <person name="Zhang Y."/>
        </authorList>
    </citation>
    <scope>NUCLEOTIDE SEQUENCE [LARGE SCALE GENOMIC DNA]</scope>
    <source>
        <strain evidence="2">cv. Punajuju</strain>
        <tissue evidence="1">Leaves</tissue>
    </source>
</reference>
<name>A0ACB8ZQF9_CICIN</name>
<dbReference type="EMBL" id="CM042016">
    <property type="protein sequence ID" value="KAI3699551.1"/>
    <property type="molecule type" value="Genomic_DNA"/>
</dbReference>
<evidence type="ECO:0000313" key="1">
    <source>
        <dbReference type="EMBL" id="KAI3699551.1"/>
    </source>
</evidence>
<proteinExistence type="predicted"/>
<keyword evidence="2" id="KW-1185">Reference proteome</keyword>
<accession>A0ACB8ZQF9</accession>
<reference evidence="2" key="1">
    <citation type="journal article" date="2022" name="Mol. Ecol. Resour.">
        <title>The genomes of chicory, endive, great burdock and yacon provide insights into Asteraceae palaeo-polyploidization history and plant inulin production.</title>
        <authorList>
            <person name="Fan W."/>
            <person name="Wang S."/>
            <person name="Wang H."/>
            <person name="Wang A."/>
            <person name="Jiang F."/>
            <person name="Liu H."/>
            <person name="Zhao H."/>
            <person name="Xu D."/>
            <person name="Zhang Y."/>
        </authorList>
    </citation>
    <scope>NUCLEOTIDE SEQUENCE [LARGE SCALE GENOMIC DNA]</scope>
    <source>
        <strain evidence="2">cv. Punajuju</strain>
    </source>
</reference>
<dbReference type="Proteomes" id="UP001055811">
    <property type="component" value="Linkage Group LG08"/>
</dbReference>
<comment type="caution">
    <text evidence="1">The sequence shown here is derived from an EMBL/GenBank/DDBJ whole genome shotgun (WGS) entry which is preliminary data.</text>
</comment>
<protein>
    <submittedName>
        <fullName evidence="1">Uncharacterized protein</fullName>
    </submittedName>
</protein>
<sequence length="89" mass="9346">MALELKCPKYFRIETMSCSPRHSSSKEPSVLADSKEESSSSSTPSSESSATSSASSTSSQSEDSTPSVPISSADPIQSLSFKFSFVDPG</sequence>